<dbReference type="GO" id="GO:0005737">
    <property type="term" value="C:cytoplasm"/>
    <property type="evidence" value="ECO:0007669"/>
    <property type="project" value="UniProtKB-SubCell"/>
</dbReference>
<reference evidence="13" key="1">
    <citation type="submission" date="2025-08" db="UniProtKB">
        <authorList>
            <consortium name="RefSeq"/>
        </authorList>
    </citation>
    <scope>IDENTIFICATION</scope>
    <source>
        <tissue evidence="13">Whole organism</tissue>
    </source>
</reference>
<dbReference type="Proteomes" id="UP000504606">
    <property type="component" value="Unplaced"/>
</dbReference>
<dbReference type="SMART" id="SM00446">
    <property type="entry name" value="LRRcap"/>
    <property type="match status" value="1"/>
</dbReference>
<protein>
    <submittedName>
        <fullName evidence="13">Dynein axonemal assembly factor 11 isoform X2</fullName>
    </submittedName>
</protein>
<evidence type="ECO:0000256" key="5">
    <source>
        <dbReference type="ARBA" id="ARBA00022737"/>
    </source>
</evidence>
<feature type="compositionally biased region" description="Polar residues" evidence="10">
    <location>
        <begin position="351"/>
        <end position="366"/>
    </location>
</feature>
<dbReference type="AlphaFoldDB" id="A0A9C6X830"/>
<dbReference type="GeneID" id="113217836"/>
<accession>A0A9C6X830</accession>
<dbReference type="InterPro" id="IPR032675">
    <property type="entry name" value="LRR_dom_sf"/>
</dbReference>
<evidence type="ECO:0000256" key="1">
    <source>
        <dbReference type="ARBA" id="ARBA00004138"/>
    </source>
</evidence>
<evidence type="ECO:0000256" key="2">
    <source>
        <dbReference type="ARBA" id="ARBA00004496"/>
    </source>
</evidence>
<dbReference type="GO" id="GO:0005929">
    <property type="term" value="C:cilium"/>
    <property type="evidence" value="ECO:0007669"/>
    <property type="project" value="UniProtKB-SubCell"/>
</dbReference>
<keyword evidence="7" id="KW-0969">Cilium</keyword>
<keyword evidence="6" id="KW-0175">Coiled coil</keyword>
<keyword evidence="4" id="KW-0433">Leucine-rich repeat</keyword>
<feature type="region of interest" description="Disordered" evidence="10">
    <location>
        <begin position="414"/>
        <end position="434"/>
    </location>
</feature>
<dbReference type="RefSeq" id="XP_052130907.1">
    <property type="nucleotide sequence ID" value="XM_052274947.1"/>
</dbReference>
<keyword evidence="3" id="KW-0963">Cytoplasm</keyword>
<feature type="region of interest" description="Disordered" evidence="10">
    <location>
        <begin position="174"/>
        <end position="203"/>
    </location>
</feature>
<evidence type="ECO:0000259" key="11">
    <source>
        <dbReference type="SMART" id="SM00446"/>
    </source>
</evidence>
<dbReference type="InterPro" id="IPR003603">
    <property type="entry name" value="U2A'_phosphoprotein32A_C"/>
</dbReference>
<keyword evidence="5" id="KW-0677">Repeat</keyword>
<feature type="domain" description="U2A'/phosphoprotein 32 family A C-terminal" evidence="11">
    <location>
        <begin position="128"/>
        <end position="146"/>
    </location>
</feature>
<comment type="subcellular location">
    <subcellularLocation>
        <location evidence="1">Cell projection</location>
        <location evidence="1">Cilium</location>
    </subcellularLocation>
    <subcellularLocation>
        <location evidence="2">Cytoplasm</location>
    </subcellularLocation>
</comment>
<evidence type="ECO:0000256" key="7">
    <source>
        <dbReference type="ARBA" id="ARBA00023069"/>
    </source>
</evidence>
<dbReference type="PANTHER" id="PTHR18849">
    <property type="entry name" value="LEUCINE RICH REPEAT PROTEIN"/>
    <property type="match status" value="1"/>
</dbReference>
<gene>
    <name evidence="13" type="primary">LOC113217836</name>
</gene>
<dbReference type="InterPro" id="IPR001611">
    <property type="entry name" value="Leu-rich_rpt"/>
</dbReference>
<dbReference type="Pfam" id="PF14580">
    <property type="entry name" value="LRR_9"/>
    <property type="match status" value="1"/>
</dbReference>
<evidence type="ECO:0000256" key="8">
    <source>
        <dbReference type="ARBA" id="ARBA00023273"/>
    </source>
</evidence>
<dbReference type="CTD" id="33130"/>
<keyword evidence="8" id="KW-0966">Cell projection</keyword>
<evidence type="ECO:0000256" key="3">
    <source>
        <dbReference type="ARBA" id="ARBA00022490"/>
    </source>
</evidence>
<evidence type="ECO:0000313" key="13">
    <source>
        <dbReference type="RefSeq" id="XP_052130907.1"/>
    </source>
</evidence>
<organism evidence="12 13">
    <name type="scientific">Frankliniella occidentalis</name>
    <name type="common">Western flower thrips</name>
    <name type="synonym">Euthrips occidentalis</name>
    <dbReference type="NCBI Taxonomy" id="133901"/>
    <lineage>
        <taxon>Eukaryota</taxon>
        <taxon>Metazoa</taxon>
        <taxon>Ecdysozoa</taxon>
        <taxon>Arthropoda</taxon>
        <taxon>Hexapoda</taxon>
        <taxon>Insecta</taxon>
        <taxon>Pterygota</taxon>
        <taxon>Neoptera</taxon>
        <taxon>Paraneoptera</taxon>
        <taxon>Thysanoptera</taxon>
        <taxon>Terebrantia</taxon>
        <taxon>Thripoidea</taxon>
        <taxon>Thripidae</taxon>
        <taxon>Frankliniella</taxon>
    </lineage>
</organism>
<sequence length="434" mass="50353">MVRITIELLRKRSEHNEGEISTLEELSLHQEDIEKIENLQNWCRELRILLLQSNLIPKIENLNKMKKLEYLNLALNNIERIENLDRCESLEKLDLTLNFIGELTSVESLKANIHLHTLYLTGNPCTEFSGYRDYVIATLPQLQILDADTILKSDRIKALQRYEMVAQIIMQQQENYKSKRDKQRQDHQQKGLKNESSKKMDDPEELKKFWDELCDNSPETRVELATVSRKQKEQEKKRETGCEDNNPKRTIRLFRDDGQPLSINEPRIPFTLTEDNEHNSLVLNIEIYRHLDTLLIEADVQPKYVRVYIKGKVFQIVLPEDVHPDKSTAKRSQSTGHLVIEMQMVREANARSPSQNQASKSTNYSSIPPPVNNSREYLEIGKADTSMDFSQITSTLPKTIDRSCLLDFKHQTKAVSEKPVSASFQDNQEVPPLE</sequence>
<evidence type="ECO:0000256" key="6">
    <source>
        <dbReference type="ARBA" id="ARBA00023054"/>
    </source>
</evidence>
<dbReference type="GO" id="GO:0036158">
    <property type="term" value="P:outer dynein arm assembly"/>
    <property type="evidence" value="ECO:0007669"/>
    <property type="project" value="TreeGrafter"/>
</dbReference>
<dbReference type="InterPro" id="IPR056496">
    <property type="entry name" value="CS_DNAAF11_C"/>
</dbReference>
<dbReference type="PANTHER" id="PTHR18849:SF0">
    <property type="entry name" value="CILIA- AND FLAGELLA-ASSOCIATED PROTEIN 410-RELATED"/>
    <property type="match status" value="1"/>
</dbReference>
<evidence type="ECO:0000313" key="12">
    <source>
        <dbReference type="Proteomes" id="UP000504606"/>
    </source>
</evidence>
<dbReference type="FunFam" id="3.80.10.10:FF:000052">
    <property type="entry name" value="Leucine rich repeat containing 6"/>
    <property type="match status" value="1"/>
</dbReference>
<feature type="region of interest" description="Disordered" evidence="10">
    <location>
        <begin position="225"/>
        <end position="249"/>
    </location>
</feature>
<dbReference type="PROSITE" id="PS51450">
    <property type="entry name" value="LRR"/>
    <property type="match status" value="3"/>
</dbReference>
<dbReference type="Gene3D" id="3.80.10.10">
    <property type="entry name" value="Ribonuclease Inhibitor"/>
    <property type="match status" value="1"/>
</dbReference>
<feature type="compositionally biased region" description="Basic and acidic residues" evidence="10">
    <location>
        <begin position="230"/>
        <end position="249"/>
    </location>
</feature>
<evidence type="ECO:0000256" key="4">
    <source>
        <dbReference type="ARBA" id="ARBA00022614"/>
    </source>
</evidence>
<dbReference type="SMART" id="SM00365">
    <property type="entry name" value="LRR_SD22"/>
    <property type="match status" value="4"/>
</dbReference>
<dbReference type="Pfam" id="PF23602">
    <property type="entry name" value="CS_DNAAF11_C"/>
    <property type="match status" value="1"/>
</dbReference>
<evidence type="ECO:0000256" key="10">
    <source>
        <dbReference type="SAM" id="MobiDB-lite"/>
    </source>
</evidence>
<comment type="similarity">
    <text evidence="9">Belongs to the tilB family.</text>
</comment>
<proteinExistence type="inferred from homology"/>
<keyword evidence="12" id="KW-1185">Reference proteome</keyword>
<evidence type="ECO:0000256" key="9">
    <source>
        <dbReference type="ARBA" id="ARBA00049982"/>
    </source>
</evidence>
<dbReference type="SUPFAM" id="SSF52058">
    <property type="entry name" value="L domain-like"/>
    <property type="match status" value="1"/>
</dbReference>
<feature type="compositionally biased region" description="Basic and acidic residues" evidence="10">
    <location>
        <begin position="183"/>
        <end position="203"/>
    </location>
</feature>
<name>A0A9C6X830_FRAOC</name>
<feature type="region of interest" description="Disordered" evidence="10">
    <location>
        <begin position="348"/>
        <end position="373"/>
    </location>
</feature>